<evidence type="ECO:0000256" key="6">
    <source>
        <dbReference type="HAMAP-Rule" id="MF_00074"/>
    </source>
</evidence>
<feature type="binding site" evidence="6">
    <location>
        <position position="94"/>
    </location>
    <ligand>
        <name>S-adenosyl-L-methionine</name>
        <dbReference type="ChEBI" id="CHEBI:59789"/>
    </ligand>
</feature>
<dbReference type="SUPFAM" id="SSF53335">
    <property type="entry name" value="S-adenosyl-L-methionine-dependent methyltransferases"/>
    <property type="match status" value="1"/>
</dbReference>
<organism evidence="8 9">
    <name type="scientific">Dermacoccus barathri</name>
    <dbReference type="NCBI Taxonomy" id="322601"/>
    <lineage>
        <taxon>Bacteria</taxon>
        <taxon>Bacillati</taxon>
        <taxon>Actinomycetota</taxon>
        <taxon>Actinomycetes</taxon>
        <taxon>Micrococcales</taxon>
        <taxon>Dermacoccaceae</taxon>
        <taxon>Dermacoccus</taxon>
    </lineage>
</organism>
<keyword evidence="1 6" id="KW-0963">Cytoplasm</keyword>
<name>A0ABN2BGX1_9MICO</name>
<dbReference type="CDD" id="cd02440">
    <property type="entry name" value="AdoMet_MTases"/>
    <property type="match status" value="1"/>
</dbReference>
<dbReference type="EC" id="2.1.1.-" evidence="6"/>
<protein>
    <recommendedName>
        <fullName evidence="6">Ribosomal RNA small subunit methyltransferase G</fullName>
        <ecNumber evidence="6">2.1.1.-</ecNumber>
    </recommendedName>
    <alternativeName>
        <fullName evidence="6">16S rRNA 7-methylguanosine methyltransferase</fullName>
        <shortName evidence="6">16S rRNA m7G methyltransferase</shortName>
    </alternativeName>
</protein>
<keyword evidence="9" id="KW-1185">Reference proteome</keyword>
<comment type="subcellular location">
    <subcellularLocation>
        <location evidence="6">Cytoplasm</location>
    </subcellularLocation>
</comment>
<evidence type="ECO:0000256" key="7">
    <source>
        <dbReference type="SAM" id="MobiDB-lite"/>
    </source>
</evidence>
<feature type="compositionally biased region" description="Basic residues" evidence="7">
    <location>
        <begin position="244"/>
        <end position="256"/>
    </location>
</feature>
<evidence type="ECO:0000313" key="9">
    <source>
        <dbReference type="Proteomes" id="UP001501288"/>
    </source>
</evidence>
<comment type="caution">
    <text evidence="6">Lacks conserved residue(s) required for the propagation of feature annotation.</text>
</comment>
<dbReference type="Pfam" id="PF02527">
    <property type="entry name" value="GidB"/>
    <property type="match status" value="1"/>
</dbReference>
<feature type="binding site" evidence="6">
    <location>
        <position position="89"/>
    </location>
    <ligand>
        <name>S-adenosyl-L-methionine</name>
        <dbReference type="ChEBI" id="CHEBI:59789"/>
    </ligand>
</feature>
<dbReference type="Gene3D" id="3.40.50.150">
    <property type="entry name" value="Vaccinia Virus protein VP39"/>
    <property type="match status" value="1"/>
</dbReference>
<comment type="caution">
    <text evidence="8">The sequence shown here is derived from an EMBL/GenBank/DDBJ whole genome shotgun (WGS) entry which is preliminary data.</text>
</comment>
<comment type="function">
    <text evidence="6">Specifically methylates the N7 position of a guanine in 16S rRNA.</text>
</comment>
<proteinExistence type="inferred from homology"/>
<dbReference type="PANTHER" id="PTHR31760">
    <property type="entry name" value="S-ADENOSYL-L-METHIONINE-DEPENDENT METHYLTRANSFERASES SUPERFAMILY PROTEIN"/>
    <property type="match status" value="1"/>
</dbReference>
<keyword evidence="2 6" id="KW-0698">rRNA processing</keyword>
<feature type="compositionally biased region" description="Polar residues" evidence="7">
    <location>
        <begin position="233"/>
        <end position="242"/>
    </location>
</feature>
<keyword evidence="4 6" id="KW-0808">Transferase</keyword>
<gene>
    <name evidence="6 8" type="primary">rsmG</name>
    <name evidence="8" type="ORF">GCM10009762_12930</name>
</gene>
<dbReference type="InterPro" id="IPR029063">
    <property type="entry name" value="SAM-dependent_MTases_sf"/>
</dbReference>
<dbReference type="PANTHER" id="PTHR31760:SF0">
    <property type="entry name" value="S-ADENOSYL-L-METHIONINE-DEPENDENT METHYLTRANSFERASES SUPERFAMILY PROTEIN"/>
    <property type="match status" value="1"/>
</dbReference>
<evidence type="ECO:0000256" key="4">
    <source>
        <dbReference type="ARBA" id="ARBA00022679"/>
    </source>
</evidence>
<evidence type="ECO:0000256" key="3">
    <source>
        <dbReference type="ARBA" id="ARBA00022603"/>
    </source>
</evidence>
<dbReference type="Proteomes" id="UP001501288">
    <property type="component" value="Unassembled WGS sequence"/>
</dbReference>
<evidence type="ECO:0000256" key="1">
    <source>
        <dbReference type="ARBA" id="ARBA00022490"/>
    </source>
</evidence>
<evidence type="ECO:0000313" key="8">
    <source>
        <dbReference type="EMBL" id="GAA1540803.1"/>
    </source>
</evidence>
<evidence type="ECO:0000256" key="5">
    <source>
        <dbReference type="ARBA" id="ARBA00022691"/>
    </source>
</evidence>
<keyword evidence="5 6" id="KW-0949">S-adenosyl-L-methionine</keyword>
<feature type="region of interest" description="Disordered" evidence="7">
    <location>
        <begin position="230"/>
        <end position="256"/>
    </location>
</feature>
<keyword evidence="3 6" id="KW-0489">Methyltransferase</keyword>
<dbReference type="HAMAP" id="MF_00074">
    <property type="entry name" value="16SrRNA_methyltr_G"/>
    <property type="match status" value="1"/>
</dbReference>
<dbReference type="EMBL" id="BAAANV010000033">
    <property type="protein sequence ID" value="GAA1540803.1"/>
    <property type="molecule type" value="Genomic_DNA"/>
</dbReference>
<dbReference type="InterPro" id="IPR003682">
    <property type="entry name" value="rRNA_ssu_MeTfrase_G"/>
</dbReference>
<accession>A0ABN2BGX1</accession>
<sequence>MERPDVNTPEEQPTIGEAAPPPPTPDAAREFLGARVEVMERYVAHLCDTGVTHGLVGPREVPRMWERHVLNCAVVHPGIADESAVADIGAGAGLPGLVLAIARPDLRLTLIEPLLRRTAWLERVIDDLELDNVEVVRARADELWGKRSFDVVTSRAVARIGELARWSLPLVQRGGEMFVLKGSSAALERDEDASILRKLKVVEADVETWGAGIVDPETVTLRLSVEGVAPQLTRKQAGTGPSTAKKKAARRQGRRD</sequence>
<comment type="similarity">
    <text evidence="6">Belongs to the methyltransferase superfamily. RNA methyltransferase RsmG family.</text>
</comment>
<reference evidence="8 9" key="1">
    <citation type="journal article" date="2019" name="Int. J. Syst. Evol. Microbiol.">
        <title>The Global Catalogue of Microorganisms (GCM) 10K type strain sequencing project: providing services to taxonomists for standard genome sequencing and annotation.</title>
        <authorList>
            <consortium name="The Broad Institute Genomics Platform"/>
            <consortium name="The Broad Institute Genome Sequencing Center for Infectious Disease"/>
            <person name="Wu L."/>
            <person name="Ma J."/>
        </authorList>
    </citation>
    <scope>NUCLEOTIDE SEQUENCE [LARGE SCALE GENOMIC DNA]</scope>
    <source>
        <strain evidence="8 9">JCM 14588</strain>
    </source>
</reference>
<feature type="binding site" evidence="6">
    <location>
        <position position="155"/>
    </location>
    <ligand>
        <name>S-adenosyl-L-methionine</name>
        <dbReference type="ChEBI" id="CHEBI:59789"/>
    </ligand>
</feature>
<evidence type="ECO:0000256" key="2">
    <source>
        <dbReference type="ARBA" id="ARBA00022552"/>
    </source>
</evidence>
<feature type="region of interest" description="Disordered" evidence="7">
    <location>
        <begin position="1"/>
        <end position="26"/>
    </location>
</feature>
<dbReference type="NCBIfam" id="TIGR00138">
    <property type="entry name" value="rsmG_gidB"/>
    <property type="match status" value="1"/>
</dbReference>